<dbReference type="EMBL" id="BA000007">
    <property type="protein sequence ID" value="BAB36431.1"/>
    <property type="molecule type" value="Genomic_DNA"/>
</dbReference>
<dbReference type="Proteomes" id="UP000000558">
    <property type="component" value="Chromosome"/>
</dbReference>
<dbReference type="RefSeq" id="WP_001304101.1">
    <property type="nucleotide sequence ID" value="NZ_CP017440.1"/>
</dbReference>
<reference evidence="1 2" key="2">
    <citation type="journal article" date="2001" name="DNA Res.">
        <title>Complete genome sequence of enterohemorrhagic Escherichia coli O157:H7 and genomic comparison with a laboratory strain K-12.</title>
        <authorList>
            <person name="Hayashi T."/>
            <person name="Makino K."/>
            <person name="Ohnishi M."/>
            <person name="Kurokawa K."/>
            <person name="Ishii K."/>
            <person name="Yokoyama K."/>
            <person name="Han C.G."/>
            <person name="Ohtsubo E."/>
            <person name="Nakayama K."/>
            <person name="Murata T."/>
            <person name="Tanaka M."/>
            <person name="Tobe T."/>
            <person name="Iida T."/>
            <person name="Takami H."/>
            <person name="Honda T."/>
            <person name="Sasakawa C."/>
            <person name="Ogasawara N."/>
            <person name="Yasunaga T."/>
            <person name="Kuhara S."/>
            <person name="Shiba T."/>
            <person name="Hattori M."/>
            <person name="Shinagawa H."/>
        </authorList>
    </citation>
    <scope>NUCLEOTIDE SEQUENCE [LARGE SCALE GENOMIC DNA]</scope>
    <source>
        <strain evidence="2">O157:H7 / Sakai / RIMD 0509952 / EHEC</strain>
    </source>
</reference>
<protein>
    <submittedName>
        <fullName evidence="1">Uncharacterized protein</fullName>
    </submittedName>
</protein>
<name>A0A0H3JM20_ECO57</name>
<dbReference type="HOGENOM" id="CLU_2972501_0_0_6"/>
<organism evidence="1 2">
    <name type="scientific">Escherichia coli O157:H7</name>
    <dbReference type="NCBI Taxonomy" id="83334"/>
    <lineage>
        <taxon>Bacteria</taxon>
        <taxon>Pseudomonadati</taxon>
        <taxon>Pseudomonadota</taxon>
        <taxon>Gammaproteobacteria</taxon>
        <taxon>Enterobacterales</taxon>
        <taxon>Enterobacteriaceae</taxon>
        <taxon>Escherichia</taxon>
    </lineage>
</organism>
<reference evidence="1 2" key="1">
    <citation type="journal article" date="2000" name="Syst. Appl. Microbiol.">
        <title>Comparative analysis of the whole set of rRNA operons between an enterohemorrhagic Escherichia coli O157:H7 Sakai strain and an Escherichia coli K-12 strain MG1655.</title>
        <authorList>
            <person name="Ohnishi M."/>
            <person name="Murata T."/>
            <person name="Nakayama K."/>
            <person name="Kuhara S."/>
            <person name="Hattori M."/>
            <person name="Kurokawa K."/>
            <person name="Yasunaga T."/>
            <person name="Yokoyama K."/>
            <person name="Makino K."/>
            <person name="Shinagawa H."/>
            <person name="Hayashi T."/>
        </authorList>
    </citation>
    <scope>NUCLEOTIDE SEQUENCE [LARGE SCALE GENOMIC DNA]</scope>
    <source>
        <strain evidence="2">O157:H7 / Sakai / RIMD 0509952 / EHEC</strain>
    </source>
</reference>
<dbReference type="STRING" id="386585.gene:10366049"/>
<proteinExistence type="predicted"/>
<keyword evidence="2" id="KW-1185">Reference proteome</keyword>
<evidence type="ECO:0000313" key="2">
    <source>
        <dbReference type="Proteomes" id="UP000000558"/>
    </source>
</evidence>
<dbReference type="AlphaFoldDB" id="A0A0H3JM20"/>
<sequence length="58" mass="6567">MALTHRELCQIAYKFLKRNGFKVCFHDRFIAVTSTGEQPDAMGFRNSASCLTGEMFSC</sequence>
<accession>A0A0H3JM20</accession>
<gene>
    <name evidence="1" type="ORF">ECs_3008</name>
</gene>
<evidence type="ECO:0000313" key="1">
    <source>
        <dbReference type="EMBL" id="BAB36431.1"/>
    </source>
</evidence>